<evidence type="ECO:0000256" key="9">
    <source>
        <dbReference type="ARBA" id="ARBA00023136"/>
    </source>
</evidence>
<keyword evidence="13" id="KW-1185">Reference proteome</keyword>
<keyword evidence="3" id="KW-0328">Glycosyltransferase</keyword>
<evidence type="ECO:0000256" key="6">
    <source>
        <dbReference type="ARBA" id="ARBA00022968"/>
    </source>
</evidence>
<evidence type="ECO:0000256" key="12">
    <source>
        <dbReference type="SAM" id="Phobius"/>
    </source>
</evidence>
<dbReference type="GeneID" id="115016079"/>
<comment type="subcellular location">
    <subcellularLocation>
        <location evidence="1">Golgi apparatus membrane</location>
        <topology evidence="1">Single-pass type II membrane protein</topology>
    </subcellularLocation>
</comment>
<dbReference type="AlphaFoldDB" id="A0A6J2QNV1"/>
<evidence type="ECO:0000313" key="13">
    <source>
        <dbReference type="Proteomes" id="UP000504630"/>
    </source>
</evidence>
<dbReference type="InterPro" id="IPR001675">
    <property type="entry name" value="Glyco_trans_29"/>
</dbReference>
<dbReference type="InParanoid" id="A0A6J2QNV1"/>
<evidence type="ECO:0000256" key="8">
    <source>
        <dbReference type="ARBA" id="ARBA00023034"/>
    </source>
</evidence>
<gene>
    <name evidence="14" type="primary">LOC115016079</name>
</gene>
<dbReference type="FunFam" id="3.90.1480.20:FF:000015">
    <property type="entry name" value="Lactosylceramide alpha-2,3-sialyltransferase"/>
    <property type="match status" value="1"/>
</dbReference>
<keyword evidence="6" id="KW-0735">Signal-anchor</keyword>
<evidence type="ECO:0000256" key="10">
    <source>
        <dbReference type="ARBA" id="ARBA00023157"/>
    </source>
</evidence>
<evidence type="ECO:0000256" key="4">
    <source>
        <dbReference type="ARBA" id="ARBA00022679"/>
    </source>
</evidence>
<dbReference type="RefSeq" id="XP_029299599.1">
    <property type="nucleotide sequence ID" value="XM_029443739.1"/>
</dbReference>
<dbReference type="InterPro" id="IPR038578">
    <property type="entry name" value="GT29-like_sf"/>
</dbReference>
<keyword evidence="8" id="KW-0333">Golgi apparatus</keyword>
<evidence type="ECO:0000256" key="5">
    <source>
        <dbReference type="ARBA" id="ARBA00022692"/>
    </source>
</evidence>
<evidence type="ECO:0000313" key="14">
    <source>
        <dbReference type="RefSeq" id="XP_029299599.1"/>
    </source>
</evidence>
<accession>A0A6J2QNV1</accession>
<dbReference type="PANTHER" id="PTHR46032">
    <property type="entry name" value="ALPHA-2,3-SIALYLTRANSFERASE ST3GAL I ISOFORM X1"/>
    <property type="match status" value="1"/>
</dbReference>
<evidence type="ECO:0000256" key="7">
    <source>
        <dbReference type="ARBA" id="ARBA00022989"/>
    </source>
</evidence>
<dbReference type="Gene3D" id="3.90.1480.20">
    <property type="entry name" value="Glycosyl transferase family 29"/>
    <property type="match status" value="1"/>
</dbReference>
<dbReference type="GO" id="GO:0097503">
    <property type="term" value="P:sialylation"/>
    <property type="evidence" value="ECO:0007669"/>
    <property type="project" value="TreeGrafter"/>
</dbReference>
<dbReference type="Proteomes" id="UP000504630">
    <property type="component" value="Chromosome 11"/>
</dbReference>
<feature type="transmembrane region" description="Helical" evidence="12">
    <location>
        <begin position="45"/>
        <end position="65"/>
    </location>
</feature>
<dbReference type="Pfam" id="PF00777">
    <property type="entry name" value="Glyco_transf_29"/>
    <property type="match status" value="1"/>
</dbReference>
<keyword evidence="4" id="KW-0808">Transferase</keyword>
<evidence type="ECO:0000256" key="1">
    <source>
        <dbReference type="ARBA" id="ARBA00004323"/>
    </source>
</evidence>
<dbReference type="InterPro" id="IPR051757">
    <property type="entry name" value="Beta-gal_alpha2-3_sialyltrans"/>
</dbReference>
<keyword evidence="7 12" id="KW-1133">Transmembrane helix</keyword>
<reference evidence="14" key="1">
    <citation type="submission" date="2025-08" db="UniProtKB">
        <authorList>
            <consortium name="RefSeq"/>
        </authorList>
    </citation>
    <scope>IDENTIFICATION</scope>
</reference>
<keyword evidence="10" id="KW-1015">Disulfide bond</keyword>
<evidence type="ECO:0000256" key="11">
    <source>
        <dbReference type="ARBA" id="ARBA00023180"/>
    </source>
</evidence>
<dbReference type="GO" id="GO:0000139">
    <property type="term" value="C:Golgi membrane"/>
    <property type="evidence" value="ECO:0007669"/>
    <property type="project" value="UniProtKB-SubCell"/>
</dbReference>
<dbReference type="OrthoDB" id="10264956at2759"/>
<evidence type="ECO:0000256" key="3">
    <source>
        <dbReference type="ARBA" id="ARBA00022676"/>
    </source>
</evidence>
<keyword evidence="5 12" id="KW-0812">Transmembrane</keyword>
<organism evidence="13 14">
    <name type="scientific">Cottoperca gobio</name>
    <name type="common">Frogmouth</name>
    <name type="synonym">Aphritis gobio</name>
    <dbReference type="NCBI Taxonomy" id="56716"/>
    <lineage>
        <taxon>Eukaryota</taxon>
        <taxon>Metazoa</taxon>
        <taxon>Chordata</taxon>
        <taxon>Craniata</taxon>
        <taxon>Vertebrata</taxon>
        <taxon>Euteleostomi</taxon>
        <taxon>Actinopterygii</taxon>
        <taxon>Neopterygii</taxon>
        <taxon>Teleostei</taxon>
        <taxon>Neoteleostei</taxon>
        <taxon>Acanthomorphata</taxon>
        <taxon>Eupercaria</taxon>
        <taxon>Perciformes</taxon>
        <taxon>Notothenioidei</taxon>
        <taxon>Bovichtidae</taxon>
        <taxon>Cottoperca</taxon>
    </lineage>
</organism>
<dbReference type="KEGG" id="cgob:115016079"/>
<comment type="similarity">
    <text evidence="2">Belongs to the glycosyltransferase 29 family.</text>
</comment>
<keyword evidence="9 12" id="KW-0472">Membrane</keyword>
<dbReference type="PANTHER" id="PTHR46032:SF6">
    <property type="entry name" value="CMP-N-ACETYLNEURAMINATE-BETA-GALACTOSAMIDE-ALPHA-2,3-SIALYLTRANSFERASE 1"/>
    <property type="match status" value="1"/>
</dbReference>
<evidence type="ECO:0000256" key="2">
    <source>
        <dbReference type="ARBA" id="ARBA00006003"/>
    </source>
</evidence>
<name>A0A6J2QNV1_COTGO</name>
<keyword evidence="11" id="KW-0325">Glycoprotein</keyword>
<protein>
    <submittedName>
        <fullName evidence="14">LOW QUALITY PROTEIN: CMP-N-acetylneuraminate-beta-galactosamide-alpha-2, 3-sialyltransferase 1-like</fullName>
    </submittedName>
</protein>
<dbReference type="GO" id="GO:0003836">
    <property type="term" value="F:beta-galactoside (CMP) alpha-2,3-sialyltransferase activity"/>
    <property type="evidence" value="ECO:0007669"/>
    <property type="project" value="TreeGrafter"/>
</dbReference>
<sequence>MFEGAFVYPIRRSTPGVGNLRPHGPRGEALIFPEERHTVKMLCRLSNNGALISLLCIAAFALMYISSSSWSSSVYFLGRQSSSLCACDKCLREADLCIGERINESPKPFLSRKYGISEEDYDWWKNIYREGHDFSVYNTTVDKLFQMFPHIADVAESNNKRCTTCAVVGNSGNLKRSHYGPLIDFHDIVIRINRGPTKGYEADVGTKTTHRVMYPESASHLDNATSLVLFPFKMKDFPWLIDAFKQGKNSAVNSKRRANKDLVMILNPALMKYVHDIWLEEKGHHPSSGFLTLALSMQICDEVSVFGFGADRDGNWNHYFEVLRNKKLKTGNHAGTHEYEVIQQLHKKKTITFYKGF</sequence>
<proteinExistence type="inferred from homology"/>